<feature type="region of interest" description="Disordered" evidence="2">
    <location>
        <begin position="792"/>
        <end position="818"/>
    </location>
</feature>
<sequence length="949" mass="111696">MAGRNDSSEFEVFFYNIAEKLTFSKSNAFNMSTDNTEEIPSQSFYVHNEFPFVFIPTTHFAYANNHPQTFNDNNPMTSEVIKEEEEGEGEEDTADNQVEENDELTDLRISQPKYSQLLRDLDFSETRMYDVTKLLSDETSHYAIVDENQNLESELDNQQFASNIQSTIIDPMREQENLTNKISQDFEHTSIHIPEGLSEEYDNHPAVHIHIEEKSENDQEQLQTEHENITLSPKSNPTFRFSTQNSTRLPDETLSSIPRLNPNSSVRVENHEQTHEFPLNWNELLQGADGYMQSPTVVIIAQPIDDIHSTPPKPPPPQPQQQFSPPPPPPLPPHEKPKPVFNTSPKQRPRHRIRQLSASSETDSVAEYIVHRSKHKLHSTSQPHLSIDEDYSDRNIHLKQVFNDRTRPYTSASDILFRRLTAQPPDRTSPSKKKSHHHHHHHHHRSSSSRHINQEDNNQSFNNETWLLMLEKLEREHKERLEKQQKQYEIYMQELEEKMKQRFEEYLSSTNSLNLQESKSESFDAAAHYRRLHESNDERYRTTAHPQPQRSYYSLDKRPSFKADLCRSQSREDISIVRTELSAKHAKHISDLKLYYEHEIEELKSQLNNLKMGQTSSTHNRQSLETLERLTNENLRLQDEMKDLRHSLKVSNDENTNLKRQIEDLRNQMNTKDLDFKTHQRRINELQKQIDDERNLKERQDEKIRFSDKQALLYRQENEKLTSDLNLTRERLLRLEERYRDLENETKTYRPSGFSSDNNTQRSIDNSKYGATIPMNIPTSREYGRFTVTTSRYSTSTVTSPRTGNRDSSRYTPNESEDIFRHCNSPRPLLTLNDYINDKPKFPPAYVPPTRPLYSPRKSPPNLHSADQMPVRDLIDNQMKQSEHLEERFDELLKKKRDLEARINRIPMRGLTKSDRQLYDVLEREIERVDQQISSVKLELRKLNILRTH</sequence>
<evidence type="ECO:0000313" key="4">
    <source>
        <dbReference type="Proteomes" id="UP000663852"/>
    </source>
</evidence>
<feature type="region of interest" description="Disordered" evidence="2">
    <location>
        <begin position="532"/>
        <end position="553"/>
    </location>
</feature>
<feature type="region of interest" description="Disordered" evidence="2">
    <location>
        <begin position="243"/>
        <end position="263"/>
    </location>
</feature>
<dbReference type="PANTHER" id="PTHR23159:SF31">
    <property type="entry name" value="CENTROSOME-ASSOCIATED PROTEIN CEP250 ISOFORM X1"/>
    <property type="match status" value="1"/>
</dbReference>
<feature type="region of interest" description="Disordered" evidence="2">
    <location>
        <begin position="414"/>
        <end position="457"/>
    </location>
</feature>
<evidence type="ECO:0000256" key="2">
    <source>
        <dbReference type="SAM" id="MobiDB-lite"/>
    </source>
</evidence>
<feature type="compositionally biased region" description="Low complexity" evidence="2">
    <location>
        <begin position="792"/>
        <end position="803"/>
    </location>
</feature>
<feature type="compositionally biased region" description="Polar residues" evidence="2">
    <location>
        <begin position="753"/>
        <end position="766"/>
    </location>
</feature>
<organism evidence="3 4">
    <name type="scientific">Adineta ricciae</name>
    <name type="common">Rotifer</name>
    <dbReference type="NCBI Taxonomy" id="249248"/>
    <lineage>
        <taxon>Eukaryota</taxon>
        <taxon>Metazoa</taxon>
        <taxon>Spiralia</taxon>
        <taxon>Gnathifera</taxon>
        <taxon>Rotifera</taxon>
        <taxon>Eurotatoria</taxon>
        <taxon>Bdelloidea</taxon>
        <taxon>Adinetida</taxon>
        <taxon>Adinetidae</taxon>
        <taxon>Adineta</taxon>
    </lineage>
</organism>
<feature type="compositionally biased region" description="Pro residues" evidence="2">
    <location>
        <begin position="311"/>
        <end position="332"/>
    </location>
</feature>
<feature type="region of interest" description="Disordered" evidence="2">
    <location>
        <begin position="306"/>
        <end position="364"/>
    </location>
</feature>
<feature type="compositionally biased region" description="Basic residues" evidence="2">
    <location>
        <begin position="430"/>
        <end position="448"/>
    </location>
</feature>
<reference evidence="3" key="1">
    <citation type="submission" date="2021-02" db="EMBL/GenBank/DDBJ databases">
        <authorList>
            <person name="Nowell W R."/>
        </authorList>
    </citation>
    <scope>NUCLEOTIDE SEQUENCE</scope>
</reference>
<accession>A0A814XQI2</accession>
<keyword evidence="1" id="KW-0175">Coiled coil</keyword>
<dbReference type="EMBL" id="CAJNOJ010000159">
    <property type="protein sequence ID" value="CAF1219045.1"/>
    <property type="molecule type" value="Genomic_DNA"/>
</dbReference>
<dbReference type="PANTHER" id="PTHR23159">
    <property type="entry name" value="CENTROSOMAL PROTEIN 2"/>
    <property type="match status" value="1"/>
</dbReference>
<protein>
    <submittedName>
        <fullName evidence="3">Uncharacterized protein</fullName>
    </submittedName>
</protein>
<name>A0A814XQI2_ADIRI</name>
<evidence type="ECO:0000313" key="3">
    <source>
        <dbReference type="EMBL" id="CAF1219045.1"/>
    </source>
</evidence>
<evidence type="ECO:0000256" key="1">
    <source>
        <dbReference type="SAM" id="Coils"/>
    </source>
</evidence>
<feature type="compositionally biased region" description="Basic and acidic residues" evidence="2">
    <location>
        <begin position="532"/>
        <end position="541"/>
    </location>
</feature>
<comment type="caution">
    <text evidence="3">The sequence shown here is derived from an EMBL/GenBank/DDBJ whole genome shotgun (WGS) entry which is preliminary data.</text>
</comment>
<feature type="region of interest" description="Disordered" evidence="2">
    <location>
        <begin position="744"/>
        <end position="776"/>
    </location>
</feature>
<dbReference type="Proteomes" id="UP000663852">
    <property type="component" value="Unassembled WGS sequence"/>
</dbReference>
<feature type="coiled-coil region" evidence="1">
    <location>
        <begin position="875"/>
        <end position="946"/>
    </location>
</feature>
<dbReference type="OrthoDB" id="6288856at2759"/>
<gene>
    <name evidence="3" type="ORF">EDS130_LOCUS26313</name>
</gene>
<dbReference type="AlphaFoldDB" id="A0A814XQI2"/>
<feature type="coiled-coil region" evidence="1">
    <location>
        <begin position="467"/>
        <end position="501"/>
    </location>
</feature>
<proteinExistence type="predicted"/>